<dbReference type="Gene3D" id="1.10.630.10">
    <property type="entry name" value="Cytochrome P450"/>
    <property type="match status" value="1"/>
</dbReference>
<keyword evidence="6" id="KW-0812">Transmembrane</keyword>
<feature type="binding site" description="axial binding residue" evidence="5">
    <location>
        <position position="438"/>
    </location>
    <ligand>
        <name>heme</name>
        <dbReference type="ChEBI" id="CHEBI:30413"/>
    </ligand>
    <ligandPart>
        <name>Fe</name>
        <dbReference type="ChEBI" id="CHEBI:18248"/>
    </ligandPart>
</feature>
<dbReference type="InterPro" id="IPR002401">
    <property type="entry name" value="Cyt_P450_E_grp-I"/>
</dbReference>
<dbReference type="GO" id="GO:0016705">
    <property type="term" value="F:oxidoreductase activity, acting on paired donors, with incorporation or reduction of molecular oxygen"/>
    <property type="evidence" value="ECO:0007669"/>
    <property type="project" value="InterPro"/>
</dbReference>
<keyword evidence="5" id="KW-0349">Heme</keyword>
<keyword evidence="4 6" id="KW-0472">Membrane</keyword>
<dbReference type="PRINTS" id="PR00463">
    <property type="entry name" value="EP450I"/>
</dbReference>
<dbReference type="KEGG" id="osn:115212422"/>
<dbReference type="RefSeq" id="XP_029637190.2">
    <property type="nucleotide sequence ID" value="XM_029781330.2"/>
</dbReference>
<comment type="similarity">
    <text evidence="2">Belongs to the cytochrome P450 family.</text>
</comment>
<evidence type="ECO:0000256" key="5">
    <source>
        <dbReference type="PIRSR" id="PIRSR602401-1"/>
    </source>
</evidence>
<dbReference type="InterPro" id="IPR050196">
    <property type="entry name" value="Cytochrome_P450_Monoox"/>
</dbReference>
<keyword evidence="5" id="KW-0479">Metal-binding</keyword>
<feature type="transmembrane region" description="Helical" evidence="6">
    <location>
        <begin position="6"/>
        <end position="24"/>
    </location>
</feature>
<evidence type="ECO:0000256" key="2">
    <source>
        <dbReference type="ARBA" id="ARBA00010617"/>
    </source>
</evidence>
<accession>A0A6P7SG79</accession>
<protein>
    <submittedName>
        <fullName evidence="8">Cytochrome P450 4V2-like</fullName>
    </submittedName>
</protein>
<dbReference type="Proteomes" id="UP000515154">
    <property type="component" value="Linkage group LG5"/>
</dbReference>
<comment type="subcellular location">
    <subcellularLocation>
        <location evidence="1">Endoplasmic reticulum membrane</location>
    </subcellularLocation>
</comment>
<evidence type="ECO:0000256" key="4">
    <source>
        <dbReference type="ARBA" id="ARBA00023136"/>
    </source>
</evidence>
<dbReference type="GO" id="GO:0020037">
    <property type="term" value="F:heme binding"/>
    <property type="evidence" value="ECO:0007669"/>
    <property type="project" value="InterPro"/>
</dbReference>
<comment type="cofactor">
    <cofactor evidence="5">
        <name>heme</name>
        <dbReference type="ChEBI" id="CHEBI:30413"/>
    </cofactor>
</comment>
<dbReference type="PRINTS" id="PR00385">
    <property type="entry name" value="P450"/>
</dbReference>
<gene>
    <name evidence="8" type="primary">LOC115212422</name>
</gene>
<evidence type="ECO:0000256" key="6">
    <source>
        <dbReference type="SAM" id="Phobius"/>
    </source>
</evidence>
<evidence type="ECO:0000256" key="1">
    <source>
        <dbReference type="ARBA" id="ARBA00004586"/>
    </source>
</evidence>
<dbReference type="PANTHER" id="PTHR24291">
    <property type="entry name" value="CYTOCHROME P450 FAMILY 4"/>
    <property type="match status" value="1"/>
</dbReference>
<keyword evidence="5" id="KW-0408">Iron</keyword>
<sequence length="494" mass="57351">MLVSSTILLVTIACIIVHFLQWYLKKLKLYGNVPCMKSWHLIGDVPRLRGNNMVVYKNLMRYVDEYREKGILCLWFGPNPNLLIFKDDYVQDAMGNMQNLDKHSLYKFLRPWLGCGIMTSPKERWVHSSKILKPSFNYNILNCFVNRIENQTNKVLNEMDKLVGEREINISTYMKKFLHSTITEVAVGLTEGGELIEYTNSTRTITQIFSRRLISPWLWTDFIFNKTPAAKIFRKCISQSHSIINKIIDDRSVIYKENMNKSEEERAQGKEKVTLLDTLFKVYYNGKVDKTFMREEMENIVFGGTDTVITSLQWTILLVASHPEVQKKLHDEIDVFYRETEEINAASLKKLLYLECIIKESLRLYSPVPVVGRVAGEDFKIGNYNVKKGADISIFLSGLHRDPKHFTDPSTFNPDRFLTENVKHAFAFIPFAAGPRVCIGVRLAYMELKIVLSRFFQRFHVEATQKIEDIPPSMEMVLRPTKDIYAILTHRQSV</sequence>
<dbReference type="InterPro" id="IPR036396">
    <property type="entry name" value="Cyt_P450_sf"/>
</dbReference>
<keyword evidence="3" id="KW-0256">Endoplasmic reticulum</keyword>
<evidence type="ECO:0000256" key="3">
    <source>
        <dbReference type="ARBA" id="ARBA00022824"/>
    </source>
</evidence>
<evidence type="ECO:0000313" key="7">
    <source>
        <dbReference type="Proteomes" id="UP000515154"/>
    </source>
</evidence>
<organism evidence="7 8">
    <name type="scientific">Octopus sinensis</name>
    <name type="common">East Asian common octopus</name>
    <dbReference type="NCBI Taxonomy" id="2607531"/>
    <lineage>
        <taxon>Eukaryota</taxon>
        <taxon>Metazoa</taxon>
        <taxon>Spiralia</taxon>
        <taxon>Lophotrochozoa</taxon>
        <taxon>Mollusca</taxon>
        <taxon>Cephalopoda</taxon>
        <taxon>Coleoidea</taxon>
        <taxon>Octopodiformes</taxon>
        <taxon>Octopoda</taxon>
        <taxon>Incirrata</taxon>
        <taxon>Octopodidae</taxon>
        <taxon>Octopus</taxon>
    </lineage>
</organism>
<dbReference type="InterPro" id="IPR001128">
    <property type="entry name" value="Cyt_P450"/>
</dbReference>
<dbReference type="AlphaFoldDB" id="A0A6P7SG79"/>
<dbReference type="GO" id="GO:0005789">
    <property type="term" value="C:endoplasmic reticulum membrane"/>
    <property type="evidence" value="ECO:0007669"/>
    <property type="project" value="UniProtKB-SubCell"/>
</dbReference>
<evidence type="ECO:0000313" key="8">
    <source>
        <dbReference type="RefSeq" id="XP_029637190.2"/>
    </source>
</evidence>
<keyword evidence="7" id="KW-1185">Reference proteome</keyword>
<dbReference type="GO" id="GO:0005506">
    <property type="term" value="F:iron ion binding"/>
    <property type="evidence" value="ECO:0007669"/>
    <property type="project" value="InterPro"/>
</dbReference>
<keyword evidence="6" id="KW-1133">Transmembrane helix</keyword>
<proteinExistence type="inferred from homology"/>
<dbReference type="Pfam" id="PF00067">
    <property type="entry name" value="p450"/>
    <property type="match status" value="1"/>
</dbReference>
<dbReference type="SUPFAM" id="SSF48264">
    <property type="entry name" value="Cytochrome P450"/>
    <property type="match status" value="1"/>
</dbReference>
<dbReference type="PANTHER" id="PTHR24291:SF189">
    <property type="entry name" value="CYTOCHROME P450 4C3-RELATED"/>
    <property type="match status" value="1"/>
</dbReference>
<reference evidence="8" key="1">
    <citation type="submission" date="2025-08" db="UniProtKB">
        <authorList>
            <consortium name="RefSeq"/>
        </authorList>
    </citation>
    <scope>IDENTIFICATION</scope>
</reference>
<name>A0A6P7SG79_9MOLL</name>
<dbReference type="GO" id="GO:0004497">
    <property type="term" value="F:monooxygenase activity"/>
    <property type="evidence" value="ECO:0007669"/>
    <property type="project" value="InterPro"/>
</dbReference>